<dbReference type="InterPro" id="IPR022772">
    <property type="entry name" value="VHL_tumour_suppress_b/a_dom"/>
</dbReference>
<dbReference type="InterPro" id="IPR024053">
    <property type="entry name" value="VHL_beta_dom"/>
</dbReference>
<dbReference type="Pfam" id="PF01847">
    <property type="entry name" value="VHL"/>
    <property type="match status" value="1"/>
</dbReference>
<accession>A0ABD0WL11</accession>
<organism evidence="4 5">
    <name type="scientific">Umbra pygmaea</name>
    <name type="common">Eastern mudminnow</name>
    <dbReference type="NCBI Taxonomy" id="75934"/>
    <lineage>
        <taxon>Eukaryota</taxon>
        <taxon>Metazoa</taxon>
        <taxon>Chordata</taxon>
        <taxon>Craniata</taxon>
        <taxon>Vertebrata</taxon>
        <taxon>Euteleostomi</taxon>
        <taxon>Actinopterygii</taxon>
        <taxon>Neopterygii</taxon>
        <taxon>Teleostei</taxon>
        <taxon>Protacanthopterygii</taxon>
        <taxon>Esociformes</taxon>
        <taxon>Umbridae</taxon>
        <taxon>Umbra</taxon>
    </lineage>
</organism>
<proteinExistence type="inferred from homology"/>
<dbReference type="AlphaFoldDB" id="A0ABD0WL11"/>
<dbReference type="InterPro" id="IPR037140">
    <property type="entry name" value="VHL_beta_dom_sf"/>
</dbReference>
<dbReference type="InterPro" id="IPR037139">
    <property type="entry name" value="VHL_alpha_dom_sf"/>
</dbReference>
<dbReference type="Gene3D" id="2.60.40.780">
    <property type="entry name" value="von Hippel-Lindau disease tumour suppressor, beta domain"/>
    <property type="match status" value="1"/>
</dbReference>
<feature type="domain" description="von Hippel-Lindau disease tumour suppressor alpha" evidence="3">
    <location>
        <begin position="111"/>
        <end position="157"/>
    </location>
</feature>
<dbReference type="Pfam" id="PF17211">
    <property type="entry name" value="VHL_C"/>
    <property type="match status" value="1"/>
</dbReference>
<dbReference type="Gene3D" id="1.10.750.10">
    <property type="entry name" value="von Hippel-Lindau disease tumour suppressor, alpha domain"/>
    <property type="match status" value="1"/>
</dbReference>
<dbReference type="Proteomes" id="UP001557470">
    <property type="component" value="Unassembled WGS sequence"/>
</dbReference>
<name>A0ABD0WL11_UMBPY</name>
<feature type="domain" description="von Hippel-Lindau disease tumour suppressor beta" evidence="2">
    <location>
        <begin position="13"/>
        <end position="91"/>
    </location>
</feature>
<sequence length="161" mass="18575">MEEQEVSREIESLRSLNADVGTNIRFINRSQQSANAWWLDYSGNPVSYGDIRPNHLLNMNTYLTHPWVFRASNGAKLLANQQDVYMPAAATEYEEDGNPKFLDVFITTPVYSLQDYCLMLIRDLVCEDDYGSLNIPESLKRDLRTPPDLLKELRSINSNRR</sequence>
<dbReference type="EMBL" id="JAGEUA010000009">
    <property type="protein sequence ID" value="KAL0964947.1"/>
    <property type="molecule type" value="Genomic_DNA"/>
</dbReference>
<evidence type="ECO:0000313" key="4">
    <source>
        <dbReference type="EMBL" id="KAL0964947.1"/>
    </source>
</evidence>
<dbReference type="FunFam" id="2.60.40.780:FF:000001">
    <property type="entry name" value="von Hippel-Lindau disease tumor suppressor"/>
    <property type="match status" value="1"/>
</dbReference>
<dbReference type="InterPro" id="IPR036208">
    <property type="entry name" value="VHL_sf"/>
</dbReference>
<evidence type="ECO:0000313" key="5">
    <source>
        <dbReference type="Proteomes" id="UP001557470"/>
    </source>
</evidence>
<dbReference type="CDD" id="cd05468">
    <property type="entry name" value="pVHL"/>
    <property type="match status" value="1"/>
</dbReference>
<dbReference type="InterPro" id="IPR024048">
    <property type="entry name" value="VHL_alpha_dom"/>
</dbReference>
<evidence type="ECO:0000256" key="1">
    <source>
        <dbReference type="ARBA" id="ARBA00010057"/>
    </source>
</evidence>
<evidence type="ECO:0008006" key="6">
    <source>
        <dbReference type="Google" id="ProtNLM"/>
    </source>
</evidence>
<gene>
    <name evidence="4" type="ORF">UPYG_G00274790</name>
</gene>
<comment type="similarity">
    <text evidence="1">Belongs to the VHL family.</text>
</comment>
<protein>
    <recommendedName>
        <fullName evidence="6">VHL</fullName>
    </recommendedName>
</protein>
<comment type="caution">
    <text evidence="4">The sequence shown here is derived from an EMBL/GenBank/DDBJ whole genome shotgun (WGS) entry which is preliminary data.</text>
</comment>
<evidence type="ECO:0000259" key="2">
    <source>
        <dbReference type="Pfam" id="PF01847"/>
    </source>
</evidence>
<keyword evidence="5" id="KW-1185">Reference proteome</keyword>
<evidence type="ECO:0000259" key="3">
    <source>
        <dbReference type="Pfam" id="PF17211"/>
    </source>
</evidence>
<reference evidence="4 5" key="1">
    <citation type="submission" date="2024-06" db="EMBL/GenBank/DDBJ databases">
        <authorList>
            <person name="Pan Q."/>
            <person name="Wen M."/>
            <person name="Jouanno E."/>
            <person name="Zahm M."/>
            <person name="Klopp C."/>
            <person name="Cabau C."/>
            <person name="Louis A."/>
            <person name="Berthelot C."/>
            <person name="Parey E."/>
            <person name="Roest Crollius H."/>
            <person name="Montfort J."/>
            <person name="Robinson-Rechavi M."/>
            <person name="Bouchez O."/>
            <person name="Lampietro C."/>
            <person name="Lopez Roques C."/>
            <person name="Donnadieu C."/>
            <person name="Postlethwait J."/>
            <person name="Bobe J."/>
            <person name="Verreycken H."/>
            <person name="Guiguen Y."/>
        </authorList>
    </citation>
    <scope>NUCLEOTIDE SEQUENCE [LARGE SCALE GENOMIC DNA]</scope>
    <source>
        <strain evidence="4">Up_M1</strain>
        <tissue evidence="4">Testis</tissue>
    </source>
</reference>
<dbReference type="SUPFAM" id="SSF49468">
    <property type="entry name" value="VHL"/>
    <property type="match status" value="1"/>
</dbReference>